<evidence type="ECO:0000256" key="5">
    <source>
        <dbReference type="SAM" id="Phobius"/>
    </source>
</evidence>
<keyword evidence="8" id="KW-1185">Reference proteome</keyword>
<name>A0A6N7W4Y0_9ACTO</name>
<dbReference type="GO" id="GO:0016020">
    <property type="term" value="C:membrane"/>
    <property type="evidence" value="ECO:0007669"/>
    <property type="project" value="UniProtKB-SubCell"/>
</dbReference>
<feature type="domain" description="ABC-2 type transporter transmembrane" evidence="6">
    <location>
        <begin position="12"/>
        <end position="209"/>
    </location>
</feature>
<evidence type="ECO:0000256" key="4">
    <source>
        <dbReference type="ARBA" id="ARBA00023136"/>
    </source>
</evidence>
<keyword evidence="4 5" id="KW-0472">Membrane</keyword>
<feature type="transmembrane region" description="Helical" evidence="5">
    <location>
        <begin position="161"/>
        <end position="181"/>
    </location>
</feature>
<dbReference type="PANTHER" id="PTHR43229:SF3">
    <property type="entry name" value="ABC-TYPE MULTIDRUG TRANSPORT SYSTEM, PERMEASE COMPONENT"/>
    <property type="match status" value="1"/>
</dbReference>
<sequence length="244" mass="26412">MTALRQTGLMIQWQLRRGIDHLPLLIIVQGLLAVGTIVGFGFLTGELTPEAALFLSTGAPTITLVTVGLVMTPQMVAEGKREGSLDWLHTLPVPRIVFLIADLVMWTLIALPGLILAVLVGVWKYDLTLSPAPWLVLGLLAVSLTAASVGYGLATLLPPMVAMLISQLLVFVILLFSPVSFPAERMPGWLQSAHEWLPFEPMAQVVRGGLASRTFETPTRSLIVLTVWCLISVCSAAIVLTKRK</sequence>
<feature type="transmembrane region" description="Helical" evidence="5">
    <location>
        <begin position="96"/>
        <end position="122"/>
    </location>
</feature>
<gene>
    <name evidence="7" type="ORF">FYJ24_06290</name>
</gene>
<dbReference type="EMBL" id="VULO01000007">
    <property type="protein sequence ID" value="MSS84375.1"/>
    <property type="molecule type" value="Genomic_DNA"/>
</dbReference>
<proteinExistence type="predicted"/>
<dbReference type="AlphaFoldDB" id="A0A6N7W4Y0"/>
<feature type="transmembrane region" description="Helical" evidence="5">
    <location>
        <begin position="51"/>
        <end position="76"/>
    </location>
</feature>
<feature type="transmembrane region" description="Helical" evidence="5">
    <location>
        <begin position="222"/>
        <end position="241"/>
    </location>
</feature>
<dbReference type="Pfam" id="PF01061">
    <property type="entry name" value="ABC2_membrane"/>
    <property type="match status" value="1"/>
</dbReference>
<dbReference type="GO" id="GO:0140359">
    <property type="term" value="F:ABC-type transporter activity"/>
    <property type="evidence" value="ECO:0007669"/>
    <property type="project" value="InterPro"/>
</dbReference>
<keyword evidence="2 5" id="KW-0812">Transmembrane</keyword>
<evidence type="ECO:0000256" key="3">
    <source>
        <dbReference type="ARBA" id="ARBA00022989"/>
    </source>
</evidence>
<comment type="subcellular location">
    <subcellularLocation>
        <location evidence="1">Membrane</location>
        <topology evidence="1">Multi-pass membrane protein</topology>
    </subcellularLocation>
</comment>
<dbReference type="Proteomes" id="UP000470875">
    <property type="component" value="Unassembled WGS sequence"/>
</dbReference>
<evidence type="ECO:0000313" key="7">
    <source>
        <dbReference type="EMBL" id="MSS84375.1"/>
    </source>
</evidence>
<reference evidence="7 8" key="1">
    <citation type="submission" date="2019-08" db="EMBL/GenBank/DDBJ databases">
        <title>In-depth cultivation of the pig gut microbiome towards novel bacterial diversity and tailored functional studies.</title>
        <authorList>
            <person name="Wylensek D."/>
            <person name="Hitch T.C.A."/>
            <person name="Clavel T."/>
        </authorList>
    </citation>
    <scope>NUCLEOTIDE SEQUENCE [LARGE SCALE GENOMIC DNA]</scope>
    <source>
        <strain evidence="7 8">WB03_NA08</strain>
    </source>
</reference>
<dbReference type="RefSeq" id="WP_154544694.1">
    <property type="nucleotide sequence ID" value="NZ_VULO01000007.1"/>
</dbReference>
<evidence type="ECO:0000256" key="2">
    <source>
        <dbReference type="ARBA" id="ARBA00022692"/>
    </source>
</evidence>
<dbReference type="InterPro" id="IPR013525">
    <property type="entry name" value="ABC2_TM"/>
</dbReference>
<evidence type="ECO:0000313" key="8">
    <source>
        <dbReference type="Proteomes" id="UP000470875"/>
    </source>
</evidence>
<comment type="caution">
    <text evidence="7">The sequence shown here is derived from an EMBL/GenBank/DDBJ whole genome shotgun (WGS) entry which is preliminary data.</text>
</comment>
<evidence type="ECO:0000259" key="6">
    <source>
        <dbReference type="Pfam" id="PF01061"/>
    </source>
</evidence>
<feature type="transmembrane region" description="Helical" evidence="5">
    <location>
        <begin position="21"/>
        <end position="45"/>
    </location>
</feature>
<organism evidence="7 8">
    <name type="scientific">Scrofimicrobium canadense</name>
    <dbReference type="NCBI Taxonomy" id="2652290"/>
    <lineage>
        <taxon>Bacteria</taxon>
        <taxon>Bacillati</taxon>
        <taxon>Actinomycetota</taxon>
        <taxon>Actinomycetes</taxon>
        <taxon>Actinomycetales</taxon>
        <taxon>Actinomycetaceae</taxon>
        <taxon>Scrofimicrobium</taxon>
    </lineage>
</organism>
<evidence type="ECO:0000256" key="1">
    <source>
        <dbReference type="ARBA" id="ARBA00004141"/>
    </source>
</evidence>
<keyword evidence="3 5" id="KW-1133">Transmembrane helix</keyword>
<feature type="transmembrane region" description="Helical" evidence="5">
    <location>
        <begin position="134"/>
        <end position="154"/>
    </location>
</feature>
<protein>
    <submittedName>
        <fullName evidence="7">ABC transporter permease</fullName>
    </submittedName>
</protein>
<accession>A0A6N7W4Y0</accession>
<dbReference type="PANTHER" id="PTHR43229">
    <property type="entry name" value="NODULATION PROTEIN J"/>
    <property type="match status" value="1"/>
</dbReference>
<dbReference type="InterPro" id="IPR051784">
    <property type="entry name" value="Nod_factor_ABC_transporter"/>
</dbReference>